<dbReference type="Gene3D" id="3.40.50.1000">
    <property type="entry name" value="HAD superfamily/HAD-like"/>
    <property type="match status" value="1"/>
</dbReference>
<reference evidence="1 2" key="1">
    <citation type="submission" date="2019-01" db="EMBL/GenBank/DDBJ databases">
        <title>Ktedonosporobacter rubrisoli SCAWS-G2.</title>
        <authorList>
            <person name="Huang Y."/>
            <person name="Yan B."/>
        </authorList>
    </citation>
    <scope>NUCLEOTIDE SEQUENCE [LARGE SCALE GENOMIC DNA]</scope>
    <source>
        <strain evidence="1 2">SCAWS-G2</strain>
    </source>
</reference>
<dbReference type="Pfam" id="PF13419">
    <property type="entry name" value="HAD_2"/>
    <property type="match status" value="1"/>
</dbReference>
<evidence type="ECO:0000313" key="2">
    <source>
        <dbReference type="Proteomes" id="UP000290365"/>
    </source>
</evidence>
<dbReference type="PRINTS" id="PR00413">
    <property type="entry name" value="HADHALOGNASE"/>
</dbReference>
<dbReference type="AlphaFoldDB" id="A0A4P6JT25"/>
<organism evidence="1 2">
    <name type="scientific">Ktedonosporobacter rubrisoli</name>
    <dbReference type="NCBI Taxonomy" id="2509675"/>
    <lineage>
        <taxon>Bacteria</taxon>
        <taxon>Bacillati</taxon>
        <taxon>Chloroflexota</taxon>
        <taxon>Ktedonobacteria</taxon>
        <taxon>Ktedonobacterales</taxon>
        <taxon>Ktedonosporobacteraceae</taxon>
        <taxon>Ktedonosporobacter</taxon>
    </lineage>
</organism>
<dbReference type="SUPFAM" id="SSF56784">
    <property type="entry name" value="HAD-like"/>
    <property type="match status" value="1"/>
</dbReference>
<gene>
    <name evidence="1" type="ORF">EPA93_22295</name>
</gene>
<proteinExistence type="predicted"/>
<dbReference type="InterPro" id="IPR036412">
    <property type="entry name" value="HAD-like_sf"/>
</dbReference>
<dbReference type="InterPro" id="IPR023198">
    <property type="entry name" value="PGP-like_dom2"/>
</dbReference>
<dbReference type="PANTHER" id="PTHR18901">
    <property type="entry name" value="2-DEOXYGLUCOSE-6-PHOSPHATE PHOSPHATASE 2"/>
    <property type="match status" value="1"/>
</dbReference>
<dbReference type="InterPro" id="IPR023214">
    <property type="entry name" value="HAD_sf"/>
</dbReference>
<name>A0A4P6JT25_KTERU</name>
<dbReference type="OrthoDB" id="9797743at2"/>
<dbReference type="Proteomes" id="UP000290365">
    <property type="component" value="Chromosome"/>
</dbReference>
<dbReference type="GO" id="GO:0016787">
    <property type="term" value="F:hydrolase activity"/>
    <property type="evidence" value="ECO:0007669"/>
    <property type="project" value="UniProtKB-KW"/>
</dbReference>
<dbReference type="KEGG" id="kbs:EPA93_22295"/>
<dbReference type="RefSeq" id="WP_129889627.1">
    <property type="nucleotide sequence ID" value="NZ_CP035758.1"/>
</dbReference>
<accession>A0A4P6JT25</accession>
<dbReference type="CDD" id="cd16423">
    <property type="entry name" value="HAD_BPGM-like"/>
    <property type="match status" value="1"/>
</dbReference>
<dbReference type="Gene3D" id="1.10.150.240">
    <property type="entry name" value="Putative phosphatase, domain 2"/>
    <property type="match status" value="1"/>
</dbReference>
<dbReference type="InterPro" id="IPR006439">
    <property type="entry name" value="HAD-SF_hydro_IA"/>
</dbReference>
<dbReference type="EMBL" id="CP035758">
    <property type="protein sequence ID" value="QBD78574.1"/>
    <property type="molecule type" value="Genomic_DNA"/>
</dbReference>
<dbReference type="NCBIfam" id="TIGR01509">
    <property type="entry name" value="HAD-SF-IA-v3"/>
    <property type="match status" value="1"/>
</dbReference>
<dbReference type="PANTHER" id="PTHR18901:SF38">
    <property type="entry name" value="PSEUDOURIDINE-5'-PHOSPHATASE"/>
    <property type="match status" value="1"/>
</dbReference>
<keyword evidence="2" id="KW-1185">Reference proteome</keyword>
<dbReference type="InterPro" id="IPR041492">
    <property type="entry name" value="HAD_2"/>
</dbReference>
<dbReference type="SFLD" id="SFLDG01135">
    <property type="entry name" value="C1.5.6:_HAD__Beta-PGM__Phospha"/>
    <property type="match status" value="1"/>
</dbReference>
<dbReference type="SFLD" id="SFLDS00003">
    <property type="entry name" value="Haloacid_Dehalogenase"/>
    <property type="match status" value="1"/>
</dbReference>
<keyword evidence="1" id="KW-0378">Hydrolase</keyword>
<evidence type="ECO:0000313" key="1">
    <source>
        <dbReference type="EMBL" id="QBD78574.1"/>
    </source>
</evidence>
<dbReference type="SFLD" id="SFLDG01129">
    <property type="entry name" value="C1.5:_HAD__Beta-PGM__Phosphata"/>
    <property type="match status" value="1"/>
</dbReference>
<sequence>MIRALVFDFDGLILDTELPELLAWQEVFAEYNLELPLEKWALCVGSGSHAFDVHSYLEEQAGLTLQREELSLRRRKRCAELLAVRTVLPGIEAYLSEARRLGLRTAVASSSSRQWVTGHLSRLGLLSYFEYIICGDEVKNKKPDPELYLAALNGLGVEAREAIALEDSPNGVLAAQRAGIFCVVVPNAVTGQLPLEHANLRLVSLVDKPLAELIKLVEDRQANTPELLTREG</sequence>
<protein>
    <submittedName>
        <fullName evidence="1">HAD family hydrolase</fullName>
    </submittedName>
</protein>